<sequence length="200" mass="22615">MSNRSYYQRTGTEARSGRLDKRHQRAGVYWASVACIDICLAVWRSRSPTYKENTTEPRTAVLSTTMGHKNIIHLKDLVATGGAIEAGYHAAFHTRGGRSAVTRLVTAKYNHRDMQGTRHEAAAPEQWLMASPGLCHIDDQSQLCPIRDHEAAQLAKTHDFVRWITRMTREGYALSQEPYDSHQNDQNSGRDYLKGIFSII</sequence>
<evidence type="ECO:0000313" key="1">
    <source>
        <dbReference type="EMBL" id="KAJ7198938.1"/>
    </source>
</evidence>
<accession>A0AAD6V2D9</accession>
<proteinExistence type="predicted"/>
<reference evidence="1" key="1">
    <citation type="submission" date="2023-03" db="EMBL/GenBank/DDBJ databases">
        <title>Massive genome expansion in bonnet fungi (Mycena s.s.) driven by repeated elements and novel gene families across ecological guilds.</title>
        <authorList>
            <consortium name="Lawrence Berkeley National Laboratory"/>
            <person name="Harder C.B."/>
            <person name="Miyauchi S."/>
            <person name="Viragh M."/>
            <person name="Kuo A."/>
            <person name="Thoen E."/>
            <person name="Andreopoulos B."/>
            <person name="Lu D."/>
            <person name="Skrede I."/>
            <person name="Drula E."/>
            <person name="Henrissat B."/>
            <person name="Morin E."/>
            <person name="Kohler A."/>
            <person name="Barry K."/>
            <person name="LaButti K."/>
            <person name="Morin E."/>
            <person name="Salamov A."/>
            <person name="Lipzen A."/>
            <person name="Mereny Z."/>
            <person name="Hegedus B."/>
            <person name="Baldrian P."/>
            <person name="Stursova M."/>
            <person name="Weitz H."/>
            <person name="Taylor A."/>
            <person name="Grigoriev I.V."/>
            <person name="Nagy L.G."/>
            <person name="Martin F."/>
            <person name="Kauserud H."/>
        </authorList>
    </citation>
    <scope>NUCLEOTIDE SEQUENCE</scope>
    <source>
        <strain evidence="1">9144</strain>
    </source>
</reference>
<comment type="caution">
    <text evidence="1">The sequence shown here is derived from an EMBL/GenBank/DDBJ whole genome shotgun (WGS) entry which is preliminary data.</text>
</comment>
<keyword evidence="2" id="KW-1185">Reference proteome</keyword>
<name>A0AAD6V2D9_9AGAR</name>
<dbReference type="Proteomes" id="UP001219525">
    <property type="component" value="Unassembled WGS sequence"/>
</dbReference>
<dbReference type="AlphaFoldDB" id="A0AAD6V2D9"/>
<protein>
    <submittedName>
        <fullName evidence="1">Uncharacterized protein</fullName>
    </submittedName>
</protein>
<organism evidence="1 2">
    <name type="scientific">Mycena pura</name>
    <dbReference type="NCBI Taxonomy" id="153505"/>
    <lineage>
        <taxon>Eukaryota</taxon>
        <taxon>Fungi</taxon>
        <taxon>Dikarya</taxon>
        <taxon>Basidiomycota</taxon>
        <taxon>Agaricomycotina</taxon>
        <taxon>Agaricomycetes</taxon>
        <taxon>Agaricomycetidae</taxon>
        <taxon>Agaricales</taxon>
        <taxon>Marasmiineae</taxon>
        <taxon>Mycenaceae</taxon>
        <taxon>Mycena</taxon>
    </lineage>
</organism>
<gene>
    <name evidence="1" type="ORF">GGX14DRAFT_401563</name>
</gene>
<dbReference type="EMBL" id="JARJCW010000070">
    <property type="protein sequence ID" value="KAJ7198938.1"/>
    <property type="molecule type" value="Genomic_DNA"/>
</dbReference>
<evidence type="ECO:0000313" key="2">
    <source>
        <dbReference type="Proteomes" id="UP001219525"/>
    </source>
</evidence>